<dbReference type="InterPro" id="IPR013655">
    <property type="entry name" value="PAS_fold_3"/>
</dbReference>
<dbReference type="Proteomes" id="UP001168363">
    <property type="component" value="Unassembled WGS sequence"/>
</dbReference>
<dbReference type="SMART" id="SM00331">
    <property type="entry name" value="PP2C_SIG"/>
    <property type="match status" value="1"/>
</dbReference>
<comment type="caution">
    <text evidence="5">The sequence shown here is derived from an EMBL/GenBank/DDBJ whole genome shotgun (WGS) entry which is preliminary data.</text>
</comment>
<keyword evidence="1" id="KW-0378">Hydrolase</keyword>
<dbReference type="SUPFAM" id="SSF55874">
    <property type="entry name" value="ATPase domain of HSP90 chaperone/DNA topoisomerase II/histidine kinase"/>
    <property type="match status" value="1"/>
</dbReference>
<evidence type="ECO:0000256" key="2">
    <source>
        <dbReference type="SAM" id="MobiDB-lite"/>
    </source>
</evidence>
<feature type="domain" description="PAS" evidence="3">
    <location>
        <begin position="299"/>
        <end position="344"/>
    </location>
</feature>
<dbReference type="InterPro" id="IPR000700">
    <property type="entry name" value="PAS-assoc_C"/>
</dbReference>
<dbReference type="Pfam" id="PF08448">
    <property type="entry name" value="PAS_4"/>
    <property type="match status" value="1"/>
</dbReference>
<dbReference type="CDD" id="cd00130">
    <property type="entry name" value="PAS"/>
    <property type="match status" value="2"/>
</dbReference>
<dbReference type="Pfam" id="PF07228">
    <property type="entry name" value="SpoIIE"/>
    <property type="match status" value="1"/>
</dbReference>
<name>A0ABT8TML5_9ACTN</name>
<evidence type="ECO:0000313" key="6">
    <source>
        <dbReference type="Proteomes" id="UP001168363"/>
    </source>
</evidence>
<dbReference type="InterPro" id="IPR003018">
    <property type="entry name" value="GAF"/>
</dbReference>
<protein>
    <submittedName>
        <fullName evidence="5">SpoIIE family protein phosphatase</fullName>
    </submittedName>
</protein>
<dbReference type="PANTHER" id="PTHR43156">
    <property type="entry name" value="STAGE II SPORULATION PROTEIN E-RELATED"/>
    <property type="match status" value="1"/>
</dbReference>
<dbReference type="PROSITE" id="PS50112">
    <property type="entry name" value="PAS"/>
    <property type="match status" value="1"/>
</dbReference>
<evidence type="ECO:0000256" key="1">
    <source>
        <dbReference type="ARBA" id="ARBA00022801"/>
    </source>
</evidence>
<sequence length="1195" mass="127076">MASTGSSGVPHRAGSTPDVRTAVVRRLVVGSGRSSSLDRLCELAAALLDAGSAQVSLIGETQVVVGGHGAGSAAVGVETPAADSLCTVTVGLGAPLVVPSAGTDPRVRALPPVVSGAVGAYLGVPLVVSGGQVVGALCVYDPEPRDWSELDESTLQRLAEAVVGDLELAALGSDYEAQQVAWRLATDAAGVGAWEWDLTTGELRFDDRLLELFGLAPDTFGGTIDAFTDMVDAEDRPRVTAALERAIATCGEYAAEYRIHLPDGRVRWIGARGRGLGDGGGRALRVLGAAYDTTAVQEGEARVARVLESMPTAFFQLDRSWRFSYLNGEAERLLGRSRDELAGQDIWVCFPAAVGSDFEHHYRLSARTGEPVAFDAYYPEPLDAWYEVRAWPNPDGLAVYFVDVTARHRAQEQVARTARRDALVASVTEQLGGTLDLEEALARLGALVVPGLGDWCVGTLVEEPGHEGRLPGLRDVGGWHRDRESQPLVDRFAEVRLSRLVDQSFMPAVLAADRPIVAPGATEGLCAVFEEGEVTDLVRRLAPEHVAVVTLRGRDRVVGLLTVLRDPSSGAFSGDDLDTLAQVAERAGLAVDNARLFAEQRDLAEGLQRSLLTAPPQPDHLEIVVRYEAAAETAQVGGDWYDAFVQDAGATMLVIGDVVGHDTAAAAAMGQVRNLLRGISVFSGQGPADVLHGVDRALDTLGVDTTATAVLARLEQTPAEVEEGVTRLRWSNAGHPPPVVLAPDGSVDLLSTDDPDLLLGLDPDAERGEHQAVLPRGSTVVLFTDGLVERRGEDLDVGLDRLRRELASLAALDCPLDELCDRLLVRMVPSVREDDIALVAVRLHEQDGSPPPRDGRTGTGAEGPDGAEGAAAGRTLLSGRIVRTRFPADPSSVPGARRFVRETLRGRDVELVDDAELCVGELAANAALHSQGVSMDVSVRLDHGAVTVSVSDEGVVPAEAVVPRLVAEPDDPSYGEPTTGRGLGIVSVLADDWGVERFPGGTRVWARLLDERADRPVRPPDSPPGPVGVEPEDGGPAETSPVLLRGCPVRLWLRQDEHIDELVRDLQLLSATHVLDPGLASIDEVRELLSAFAPLRRGTRLAVEEAHARGLAELDVTVELPASAAVGAARLHDLLALFDEGPDDERMLTVRAEPDVVLLREWMIEQVRAQLEEGADAVGWAAWPPRGPASPPPRA</sequence>
<feature type="region of interest" description="Disordered" evidence="2">
    <location>
        <begin position="1014"/>
        <end position="1040"/>
    </location>
</feature>
<dbReference type="Gene3D" id="3.60.40.10">
    <property type="entry name" value="PPM-type phosphatase domain"/>
    <property type="match status" value="1"/>
</dbReference>
<evidence type="ECO:0000259" key="4">
    <source>
        <dbReference type="PROSITE" id="PS50113"/>
    </source>
</evidence>
<gene>
    <name evidence="5" type="ORF">QWJ41_05730</name>
</gene>
<dbReference type="InterPro" id="IPR029016">
    <property type="entry name" value="GAF-like_dom_sf"/>
</dbReference>
<accession>A0ABT8TML5</accession>
<reference evidence="5" key="1">
    <citation type="submission" date="2023-06" db="EMBL/GenBank/DDBJ databases">
        <title>Genome sequence of Nocardioides sp. SOB44.</title>
        <authorList>
            <person name="Zhang G."/>
        </authorList>
    </citation>
    <scope>NUCLEOTIDE SEQUENCE</scope>
    <source>
        <strain evidence="5">SOB44</strain>
    </source>
</reference>
<dbReference type="SMART" id="SM00065">
    <property type="entry name" value="GAF"/>
    <property type="match status" value="2"/>
</dbReference>
<dbReference type="InterPro" id="IPR003594">
    <property type="entry name" value="HATPase_dom"/>
</dbReference>
<dbReference type="PANTHER" id="PTHR43156:SF2">
    <property type="entry name" value="STAGE II SPORULATION PROTEIN E"/>
    <property type="match status" value="1"/>
</dbReference>
<dbReference type="InterPro" id="IPR000014">
    <property type="entry name" value="PAS"/>
</dbReference>
<feature type="domain" description="PAC" evidence="4">
    <location>
        <begin position="253"/>
        <end position="305"/>
    </location>
</feature>
<dbReference type="Gene3D" id="3.30.450.20">
    <property type="entry name" value="PAS domain"/>
    <property type="match status" value="2"/>
</dbReference>
<dbReference type="Gene3D" id="3.30.450.40">
    <property type="match status" value="2"/>
</dbReference>
<evidence type="ECO:0000313" key="5">
    <source>
        <dbReference type="EMBL" id="MDO3395209.1"/>
    </source>
</evidence>
<dbReference type="InterPro" id="IPR052016">
    <property type="entry name" value="Bact_Sigma-Reg"/>
</dbReference>
<dbReference type="Pfam" id="PF08447">
    <property type="entry name" value="PAS_3"/>
    <property type="match status" value="1"/>
</dbReference>
<dbReference type="Pfam" id="PF13581">
    <property type="entry name" value="HATPase_c_2"/>
    <property type="match status" value="1"/>
</dbReference>
<organism evidence="5 6">
    <name type="scientific">Nocardioides cremeus</name>
    <dbReference type="NCBI Taxonomy" id="3058044"/>
    <lineage>
        <taxon>Bacteria</taxon>
        <taxon>Bacillati</taxon>
        <taxon>Actinomycetota</taxon>
        <taxon>Actinomycetes</taxon>
        <taxon>Propionibacteriales</taxon>
        <taxon>Nocardioidaceae</taxon>
        <taxon>Nocardioides</taxon>
    </lineage>
</organism>
<dbReference type="CDD" id="cd16936">
    <property type="entry name" value="HATPase_RsbW-like"/>
    <property type="match status" value="1"/>
</dbReference>
<dbReference type="InterPro" id="IPR013656">
    <property type="entry name" value="PAS_4"/>
</dbReference>
<dbReference type="SMART" id="SM00091">
    <property type="entry name" value="PAS"/>
    <property type="match status" value="2"/>
</dbReference>
<dbReference type="SUPFAM" id="SSF55785">
    <property type="entry name" value="PYP-like sensor domain (PAS domain)"/>
    <property type="match status" value="2"/>
</dbReference>
<dbReference type="EMBL" id="JAULSC010000004">
    <property type="protein sequence ID" value="MDO3395209.1"/>
    <property type="molecule type" value="Genomic_DNA"/>
</dbReference>
<dbReference type="Gene3D" id="3.30.565.10">
    <property type="entry name" value="Histidine kinase-like ATPase, C-terminal domain"/>
    <property type="match status" value="1"/>
</dbReference>
<evidence type="ECO:0000259" key="3">
    <source>
        <dbReference type="PROSITE" id="PS50112"/>
    </source>
</evidence>
<dbReference type="InterPro" id="IPR001932">
    <property type="entry name" value="PPM-type_phosphatase-like_dom"/>
</dbReference>
<dbReference type="PROSITE" id="PS50113">
    <property type="entry name" value="PAC"/>
    <property type="match status" value="1"/>
</dbReference>
<dbReference type="Gene3D" id="2.10.70.100">
    <property type="match status" value="1"/>
</dbReference>
<dbReference type="NCBIfam" id="TIGR00229">
    <property type="entry name" value="sensory_box"/>
    <property type="match status" value="1"/>
</dbReference>
<dbReference type="Pfam" id="PF01590">
    <property type="entry name" value="GAF"/>
    <property type="match status" value="2"/>
</dbReference>
<dbReference type="SUPFAM" id="SSF55781">
    <property type="entry name" value="GAF domain-like"/>
    <property type="match status" value="2"/>
</dbReference>
<dbReference type="InterPro" id="IPR035965">
    <property type="entry name" value="PAS-like_dom_sf"/>
</dbReference>
<dbReference type="InterPro" id="IPR036890">
    <property type="entry name" value="HATPase_C_sf"/>
</dbReference>
<dbReference type="InterPro" id="IPR036457">
    <property type="entry name" value="PPM-type-like_dom_sf"/>
</dbReference>
<feature type="region of interest" description="Disordered" evidence="2">
    <location>
        <begin position="843"/>
        <end position="870"/>
    </location>
</feature>
<dbReference type="SUPFAM" id="SSF81606">
    <property type="entry name" value="PP2C-like"/>
    <property type="match status" value="1"/>
</dbReference>
<proteinExistence type="predicted"/>
<keyword evidence="6" id="KW-1185">Reference proteome</keyword>
<dbReference type="RefSeq" id="WP_302706372.1">
    <property type="nucleotide sequence ID" value="NZ_JAULSC010000004.1"/>
</dbReference>